<dbReference type="InterPro" id="IPR006638">
    <property type="entry name" value="Elp3/MiaA/NifB-like_rSAM"/>
</dbReference>
<evidence type="ECO:0000313" key="7">
    <source>
        <dbReference type="Proteomes" id="UP001589887"/>
    </source>
</evidence>
<comment type="caution">
    <text evidence="6">The sequence shown here is derived from an EMBL/GenBank/DDBJ whole genome shotgun (WGS) entry which is preliminary data.</text>
</comment>
<reference evidence="6 7" key="1">
    <citation type="submission" date="2024-09" db="EMBL/GenBank/DDBJ databases">
        <authorList>
            <person name="Sun Q."/>
            <person name="Mori K."/>
        </authorList>
    </citation>
    <scope>NUCLEOTIDE SEQUENCE [LARGE SCALE GENOMIC DNA]</scope>
    <source>
        <strain evidence="6 7">JCM 4557</strain>
    </source>
</reference>
<sequence length="371" mass="41139">MHSVIASPFLDEYLLLQPGSAKGAKLPQALYEELRRQDNPPGVVPAWLVDTARRSWGLDLNDRPMAGTVLVRQPSPYGYCRASYELNLGCNYDCEHCYLGLKKFSGLKWQKRKQLLRSMQRAGVLWLQLTGGEPLIDRLFKETYDYAFRLGTMLSVSSNGSRLHDPRILSLFKARRPYRLTLSVYGASAKRYDAVTKRRGSFKLFEKGLTAAQEAGLPISLNLIVTSTNADETEDMKTFARSRGLPHNVFSDMAPTIYGGVETVLTQSEEHLITREPFKGCHAGHTFFHADPHGLVSICKVGRDHQFSLVKQGTAGLRKLGGIADSLQLRTGGCSGCLFGQNGTCGTCRPLAKLYQESGAPLKNYCRHGGF</sequence>
<dbReference type="CDD" id="cd01335">
    <property type="entry name" value="Radical_SAM"/>
    <property type="match status" value="1"/>
</dbReference>
<evidence type="ECO:0000313" key="6">
    <source>
        <dbReference type="EMBL" id="MFC0844385.1"/>
    </source>
</evidence>
<keyword evidence="3" id="KW-0408">Iron</keyword>
<evidence type="ECO:0000256" key="2">
    <source>
        <dbReference type="ARBA" id="ARBA00022723"/>
    </source>
</evidence>
<keyword evidence="1" id="KW-0949">S-adenosyl-L-methionine</keyword>
<dbReference type="SFLD" id="SFLDG01067">
    <property type="entry name" value="SPASM/twitch_domain_containing"/>
    <property type="match status" value="1"/>
</dbReference>
<feature type="domain" description="Radical SAM core" evidence="5">
    <location>
        <begin position="72"/>
        <end position="285"/>
    </location>
</feature>
<dbReference type="Pfam" id="PF04055">
    <property type="entry name" value="Radical_SAM"/>
    <property type="match status" value="1"/>
</dbReference>
<evidence type="ECO:0000256" key="1">
    <source>
        <dbReference type="ARBA" id="ARBA00022691"/>
    </source>
</evidence>
<dbReference type="PANTHER" id="PTHR11228:SF7">
    <property type="entry name" value="PQQA PEPTIDE CYCLASE"/>
    <property type="match status" value="1"/>
</dbReference>
<evidence type="ECO:0000256" key="3">
    <source>
        <dbReference type="ARBA" id="ARBA00023004"/>
    </source>
</evidence>
<name>A0ABV6TIT9_9ACTN</name>
<dbReference type="Proteomes" id="UP001589887">
    <property type="component" value="Unassembled WGS sequence"/>
</dbReference>
<dbReference type="EMBL" id="JBHMQV010000009">
    <property type="protein sequence ID" value="MFC0844385.1"/>
    <property type="molecule type" value="Genomic_DNA"/>
</dbReference>
<dbReference type="InterPro" id="IPR013785">
    <property type="entry name" value="Aldolase_TIM"/>
</dbReference>
<dbReference type="PROSITE" id="PS51918">
    <property type="entry name" value="RADICAL_SAM"/>
    <property type="match status" value="1"/>
</dbReference>
<evidence type="ECO:0000256" key="4">
    <source>
        <dbReference type="ARBA" id="ARBA00023014"/>
    </source>
</evidence>
<protein>
    <submittedName>
        <fullName evidence="6">Radical SAM protein</fullName>
    </submittedName>
</protein>
<dbReference type="PANTHER" id="PTHR11228">
    <property type="entry name" value="RADICAL SAM DOMAIN PROTEIN"/>
    <property type="match status" value="1"/>
</dbReference>
<dbReference type="Gene3D" id="3.20.20.70">
    <property type="entry name" value="Aldolase class I"/>
    <property type="match status" value="1"/>
</dbReference>
<keyword evidence="7" id="KW-1185">Reference proteome</keyword>
<dbReference type="SUPFAM" id="SSF102114">
    <property type="entry name" value="Radical SAM enzymes"/>
    <property type="match status" value="1"/>
</dbReference>
<dbReference type="SFLD" id="SFLDS00029">
    <property type="entry name" value="Radical_SAM"/>
    <property type="match status" value="1"/>
</dbReference>
<keyword evidence="4" id="KW-0411">Iron-sulfur</keyword>
<dbReference type="SMART" id="SM00729">
    <property type="entry name" value="Elp3"/>
    <property type="match status" value="1"/>
</dbReference>
<evidence type="ECO:0000259" key="5">
    <source>
        <dbReference type="PROSITE" id="PS51918"/>
    </source>
</evidence>
<accession>A0ABV6TIT9</accession>
<dbReference type="InterPro" id="IPR058240">
    <property type="entry name" value="rSAM_sf"/>
</dbReference>
<dbReference type="RefSeq" id="WP_394318589.1">
    <property type="nucleotide sequence ID" value="NZ_JBHMQV010000009.1"/>
</dbReference>
<dbReference type="InterPro" id="IPR007197">
    <property type="entry name" value="rSAM"/>
</dbReference>
<proteinExistence type="predicted"/>
<dbReference type="InterPro" id="IPR050377">
    <property type="entry name" value="Radical_SAM_PqqE_MftC-like"/>
</dbReference>
<keyword evidence="2" id="KW-0479">Metal-binding</keyword>
<gene>
    <name evidence="6" type="ORF">ACFH04_11820</name>
</gene>
<organism evidence="6 7">
    <name type="scientific">Streptomyces noboritoensis</name>
    <dbReference type="NCBI Taxonomy" id="67337"/>
    <lineage>
        <taxon>Bacteria</taxon>
        <taxon>Bacillati</taxon>
        <taxon>Actinomycetota</taxon>
        <taxon>Actinomycetes</taxon>
        <taxon>Kitasatosporales</taxon>
        <taxon>Streptomycetaceae</taxon>
        <taxon>Streptomyces</taxon>
    </lineage>
</organism>